<dbReference type="SUPFAM" id="SSF51556">
    <property type="entry name" value="Metallo-dependent hydrolases"/>
    <property type="match status" value="1"/>
</dbReference>
<sequence length="472" mass="49162">MNVLLRDVEVEGRRSDVLLAGGRVAAIGAGLPAPVGAEVVAGGGGALLPGLHDHHLHLLSMAAALDSVDCGPGAVRSPEALAEALRRAPGGPGGWVRGTGYHEDVAGPLDRHLLDRLVPDRPVRVQHRSGALWMVNSRGLGEVAHVLDQSPDVERDAHGRPTGRLWRYDARLRPALADAPPDLARVGSALAAYGITGVTDATPDLDPATVHLLGRAVADGALPQRVVLLGAPTGTELPPGLTAGPRKLLLRDHDLPPYDELAAVIADEHAAGRPVAVHCVTRDSLLLTLTVLDEVGPLPGDRVEHAAVVPEGIAEWMARLGVRVVTQPDFLRTRGGTYRREVDPDDLPHLYPYAGLLGAGVPTCASSDAPFGVADPWQVIASAIDRTTADGDILGAGERVPPATALAGYLCAHDEPGGTPRRVFPGAPADLVLLRTPLDQALAEPDAGAVAAVWRCGRRLDTTGPGIAGHRP</sequence>
<dbReference type="Gene3D" id="3.20.20.140">
    <property type="entry name" value="Metal-dependent hydrolases"/>
    <property type="match status" value="1"/>
</dbReference>
<dbReference type="EMBL" id="CP023700">
    <property type="protein sequence ID" value="QEU83973.1"/>
    <property type="molecule type" value="Genomic_DNA"/>
</dbReference>
<dbReference type="Gene3D" id="2.30.40.10">
    <property type="entry name" value="Urease, subunit C, domain 1"/>
    <property type="match status" value="1"/>
</dbReference>
<name>A0ABX6A8D5_STRVD</name>
<evidence type="ECO:0000259" key="1">
    <source>
        <dbReference type="Pfam" id="PF07969"/>
    </source>
</evidence>
<proteinExistence type="predicted"/>
<dbReference type="PANTHER" id="PTHR22642:SF2">
    <property type="entry name" value="PROTEIN LONG AFTER FAR-RED 3"/>
    <property type="match status" value="1"/>
</dbReference>
<accession>A0ABX6A8D5</accession>
<dbReference type="SUPFAM" id="SSF51338">
    <property type="entry name" value="Composite domain of metallo-dependent hydrolases"/>
    <property type="match status" value="1"/>
</dbReference>
<evidence type="ECO:0000313" key="2">
    <source>
        <dbReference type="EMBL" id="QEU83973.1"/>
    </source>
</evidence>
<feature type="domain" description="Amidohydrolase 3" evidence="1">
    <location>
        <begin position="39"/>
        <end position="458"/>
    </location>
</feature>
<dbReference type="Gene3D" id="3.10.310.70">
    <property type="match status" value="1"/>
</dbReference>
<dbReference type="Pfam" id="PF07969">
    <property type="entry name" value="Amidohydro_3"/>
    <property type="match status" value="1"/>
</dbReference>
<keyword evidence="3" id="KW-1185">Reference proteome</keyword>
<dbReference type="PANTHER" id="PTHR22642">
    <property type="entry name" value="IMIDAZOLONEPROPIONASE"/>
    <property type="match status" value="1"/>
</dbReference>
<gene>
    <name evidence="2" type="ORF">CP969_04235</name>
</gene>
<protein>
    <submittedName>
        <fullName evidence="2">Amidohydrolase</fullName>
    </submittedName>
</protein>
<dbReference type="InterPro" id="IPR032466">
    <property type="entry name" value="Metal_Hydrolase"/>
</dbReference>
<reference evidence="2 3" key="1">
    <citation type="submission" date="2017-09" db="EMBL/GenBank/DDBJ databases">
        <authorList>
            <person name="Lee N."/>
            <person name="Cho B.-K."/>
        </authorList>
    </citation>
    <scope>NUCLEOTIDE SEQUENCE [LARGE SCALE GENOMIC DNA]</scope>
    <source>
        <strain evidence="2 3">ATCC 39115</strain>
    </source>
</reference>
<dbReference type="Proteomes" id="UP000327143">
    <property type="component" value="Chromosome"/>
</dbReference>
<evidence type="ECO:0000313" key="3">
    <source>
        <dbReference type="Proteomes" id="UP000327143"/>
    </source>
</evidence>
<dbReference type="RefSeq" id="WP_016827755.1">
    <property type="nucleotide sequence ID" value="NZ_CP023700.1"/>
</dbReference>
<organism evidence="2 3">
    <name type="scientific">Streptomyces viridosporus T7A</name>
    <dbReference type="NCBI Taxonomy" id="665577"/>
    <lineage>
        <taxon>Bacteria</taxon>
        <taxon>Bacillati</taxon>
        <taxon>Actinomycetota</taxon>
        <taxon>Actinomycetes</taxon>
        <taxon>Kitasatosporales</taxon>
        <taxon>Streptomycetaceae</taxon>
        <taxon>Streptomyces</taxon>
    </lineage>
</organism>
<dbReference type="InterPro" id="IPR011059">
    <property type="entry name" value="Metal-dep_hydrolase_composite"/>
</dbReference>
<dbReference type="InterPro" id="IPR013108">
    <property type="entry name" value="Amidohydro_3"/>
</dbReference>